<dbReference type="Pfam" id="PF00658">
    <property type="entry name" value="MLLE"/>
    <property type="match status" value="1"/>
</dbReference>
<keyword evidence="6" id="KW-0963">Cytoplasm</keyword>
<feature type="compositionally biased region" description="Low complexity" evidence="17">
    <location>
        <begin position="109"/>
        <end position="118"/>
    </location>
</feature>
<feature type="domain" description="PABC" evidence="21">
    <location>
        <begin position="2569"/>
        <end position="2646"/>
    </location>
</feature>
<evidence type="ECO:0000313" key="22">
    <source>
        <dbReference type="EMBL" id="KAG5682283.1"/>
    </source>
</evidence>
<feature type="domain" description="UBA" evidence="18">
    <location>
        <begin position="166"/>
        <end position="208"/>
    </location>
</feature>
<feature type="region of interest" description="Disordered" evidence="17">
    <location>
        <begin position="264"/>
        <end position="308"/>
    </location>
</feature>
<dbReference type="CDD" id="cd14423">
    <property type="entry name" value="CUE_UBR5"/>
    <property type="match status" value="1"/>
</dbReference>
<evidence type="ECO:0000256" key="14">
    <source>
        <dbReference type="ARBA" id="ARBA00061431"/>
    </source>
</evidence>
<evidence type="ECO:0000256" key="9">
    <source>
        <dbReference type="ARBA" id="ARBA00022723"/>
    </source>
</evidence>
<dbReference type="SUPFAM" id="SSF56204">
    <property type="entry name" value="Hect, E3 ligase catalytic domain"/>
    <property type="match status" value="1"/>
</dbReference>
<dbReference type="InterPro" id="IPR035983">
    <property type="entry name" value="Hect_E3_ubiquitin_ligase"/>
</dbReference>
<accession>A0A9J6CKT0</accession>
<feature type="zinc finger region" description="UBR-type" evidence="16">
    <location>
        <begin position="1153"/>
        <end position="1221"/>
    </location>
</feature>
<evidence type="ECO:0000256" key="7">
    <source>
        <dbReference type="ARBA" id="ARBA00022553"/>
    </source>
</evidence>
<evidence type="ECO:0000256" key="1">
    <source>
        <dbReference type="ARBA" id="ARBA00000885"/>
    </source>
</evidence>
<dbReference type="SMART" id="SM00396">
    <property type="entry name" value="ZnF_UBR1"/>
    <property type="match status" value="1"/>
</dbReference>
<dbReference type="PROSITE" id="PS51157">
    <property type="entry name" value="ZF_UBR"/>
    <property type="match status" value="1"/>
</dbReference>
<feature type="compositionally biased region" description="Low complexity" evidence="17">
    <location>
        <begin position="1570"/>
        <end position="1581"/>
    </location>
</feature>
<feature type="region of interest" description="Disordered" evidence="17">
    <location>
        <begin position="1830"/>
        <end position="1892"/>
    </location>
</feature>
<gene>
    <name evidence="22" type="ORF">PVAND_011645</name>
</gene>
<dbReference type="GO" id="GO:0034450">
    <property type="term" value="F:ubiquitin-ubiquitin ligase activity"/>
    <property type="evidence" value="ECO:0007669"/>
    <property type="project" value="TreeGrafter"/>
</dbReference>
<evidence type="ECO:0000256" key="11">
    <source>
        <dbReference type="ARBA" id="ARBA00022786"/>
    </source>
</evidence>
<dbReference type="Gene3D" id="3.90.1750.10">
    <property type="entry name" value="Hect, E3 ligase catalytic domains"/>
    <property type="match status" value="2"/>
</dbReference>
<dbReference type="SUPFAM" id="SSF63570">
    <property type="entry name" value="PABC (PABP) domain"/>
    <property type="match status" value="1"/>
</dbReference>
<evidence type="ECO:0000259" key="21">
    <source>
        <dbReference type="PROSITE" id="PS51309"/>
    </source>
</evidence>
<dbReference type="InterPro" id="IPR000569">
    <property type="entry name" value="HECT_dom"/>
</dbReference>
<comment type="catalytic activity">
    <reaction evidence="1">
        <text>S-ubiquitinyl-[E2 ubiquitin-conjugating enzyme]-L-cysteine + [acceptor protein]-L-lysine = [E2 ubiquitin-conjugating enzyme]-L-cysteine + N(6)-ubiquitinyl-[acceptor protein]-L-lysine.</text>
        <dbReference type="EC" id="2.3.2.26"/>
    </reaction>
</comment>
<dbReference type="GO" id="GO:0000209">
    <property type="term" value="P:protein polyubiquitination"/>
    <property type="evidence" value="ECO:0007669"/>
    <property type="project" value="TreeGrafter"/>
</dbReference>
<dbReference type="PROSITE" id="PS50030">
    <property type="entry name" value="UBA"/>
    <property type="match status" value="1"/>
</dbReference>
<feature type="compositionally biased region" description="Polar residues" evidence="17">
    <location>
        <begin position="1589"/>
        <end position="1601"/>
    </location>
</feature>
<evidence type="ECO:0000313" key="23">
    <source>
        <dbReference type="Proteomes" id="UP001107558"/>
    </source>
</evidence>
<keyword evidence="12" id="KW-0862">Zinc</keyword>
<dbReference type="Gene3D" id="3.30.2160.10">
    <property type="entry name" value="Hect, E3 ligase catalytic domain"/>
    <property type="match status" value="1"/>
</dbReference>
<evidence type="ECO:0000256" key="5">
    <source>
        <dbReference type="ARBA" id="ARBA00012485"/>
    </source>
</evidence>
<dbReference type="SMART" id="SM00119">
    <property type="entry name" value="HECTc"/>
    <property type="match status" value="1"/>
</dbReference>
<dbReference type="Gene3D" id="3.30.2410.10">
    <property type="entry name" value="Hect, E3 ligase catalytic domain"/>
    <property type="match status" value="1"/>
</dbReference>
<dbReference type="CDD" id="cd19675">
    <property type="entry name" value="UBR-box_UBR5"/>
    <property type="match status" value="1"/>
</dbReference>
<dbReference type="GO" id="GO:0005737">
    <property type="term" value="C:cytoplasm"/>
    <property type="evidence" value="ECO:0007669"/>
    <property type="project" value="UniProtKB-SubCell"/>
</dbReference>
<keyword evidence="8" id="KW-0808">Transferase</keyword>
<dbReference type="EC" id="2.3.2.26" evidence="5"/>
<keyword evidence="7" id="KW-0597">Phosphoprotein</keyword>
<dbReference type="GO" id="GO:0043130">
    <property type="term" value="F:ubiquitin binding"/>
    <property type="evidence" value="ECO:0007669"/>
    <property type="project" value="InterPro"/>
</dbReference>
<dbReference type="Pfam" id="PF11547">
    <property type="entry name" value="E3_UbLigase_EDD"/>
    <property type="match status" value="1"/>
</dbReference>
<feature type="compositionally biased region" description="Low complexity" evidence="17">
    <location>
        <begin position="641"/>
        <end position="651"/>
    </location>
</feature>
<feature type="compositionally biased region" description="Basic and acidic residues" evidence="17">
    <location>
        <begin position="1881"/>
        <end position="1892"/>
    </location>
</feature>
<evidence type="ECO:0000259" key="19">
    <source>
        <dbReference type="PROSITE" id="PS50237"/>
    </source>
</evidence>
<dbReference type="EMBL" id="JADBJN010000001">
    <property type="protein sequence ID" value="KAG5682283.1"/>
    <property type="molecule type" value="Genomic_DNA"/>
</dbReference>
<dbReference type="PROSITE" id="PS50237">
    <property type="entry name" value="HECT"/>
    <property type="match status" value="1"/>
</dbReference>
<dbReference type="GO" id="GO:0003723">
    <property type="term" value="F:RNA binding"/>
    <property type="evidence" value="ECO:0007669"/>
    <property type="project" value="InterPro"/>
</dbReference>
<dbReference type="InterPro" id="IPR036053">
    <property type="entry name" value="PABP-dom"/>
</dbReference>
<feature type="region of interest" description="Disordered" evidence="17">
    <location>
        <begin position="2111"/>
        <end position="2199"/>
    </location>
</feature>
<dbReference type="GO" id="GO:0005634">
    <property type="term" value="C:nucleus"/>
    <property type="evidence" value="ECO:0007669"/>
    <property type="project" value="UniProtKB-SubCell"/>
</dbReference>
<evidence type="ECO:0000256" key="6">
    <source>
        <dbReference type="ARBA" id="ARBA00022490"/>
    </source>
</evidence>
<feature type="active site" description="Glycyl thioester intermediate" evidence="15">
    <location>
        <position position="3001"/>
    </location>
</feature>
<feature type="compositionally biased region" description="Low complexity" evidence="17">
    <location>
        <begin position="269"/>
        <end position="308"/>
    </location>
</feature>
<dbReference type="SUPFAM" id="SSF50985">
    <property type="entry name" value="RCC1/BLIP-II"/>
    <property type="match status" value="1"/>
</dbReference>
<dbReference type="InterPro" id="IPR002004">
    <property type="entry name" value="PABP_HYD_C"/>
</dbReference>
<dbReference type="InterPro" id="IPR047503">
    <property type="entry name" value="UBR-box_UBR5"/>
</dbReference>
<feature type="compositionally biased region" description="Polar residues" evidence="17">
    <location>
        <begin position="1614"/>
        <end position="1637"/>
    </location>
</feature>
<evidence type="ECO:0000259" key="18">
    <source>
        <dbReference type="PROSITE" id="PS50030"/>
    </source>
</evidence>
<reference evidence="22" key="1">
    <citation type="submission" date="2021-03" db="EMBL/GenBank/DDBJ databases">
        <title>Chromosome level genome of the anhydrobiotic midge Polypedilum vanderplanki.</title>
        <authorList>
            <person name="Yoshida Y."/>
            <person name="Kikawada T."/>
            <person name="Gusev O."/>
        </authorList>
    </citation>
    <scope>NUCLEOTIDE SEQUENCE</scope>
    <source>
        <strain evidence="22">NIAS01</strain>
        <tissue evidence="22">Whole body or cell culture</tissue>
    </source>
</reference>
<evidence type="ECO:0000256" key="12">
    <source>
        <dbReference type="ARBA" id="ARBA00022833"/>
    </source>
</evidence>
<keyword evidence="23" id="KW-1185">Reference proteome</keyword>
<feature type="region of interest" description="Disordered" evidence="17">
    <location>
        <begin position="606"/>
        <end position="664"/>
    </location>
</feature>
<feature type="compositionally biased region" description="Acidic residues" evidence="17">
    <location>
        <begin position="1643"/>
        <end position="1675"/>
    </location>
</feature>
<evidence type="ECO:0000256" key="2">
    <source>
        <dbReference type="ARBA" id="ARBA00004123"/>
    </source>
</evidence>
<feature type="compositionally biased region" description="Acidic residues" evidence="17">
    <location>
        <begin position="2144"/>
        <end position="2157"/>
    </location>
</feature>
<feature type="region of interest" description="Disordered" evidence="17">
    <location>
        <begin position="2692"/>
        <end position="2713"/>
    </location>
</feature>
<feature type="compositionally biased region" description="Gly residues" evidence="17">
    <location>
        <begin position="89"/>
        <end position="108"/>
    </location>
</feature>
<evidence type="ECO:0000256" key="3">
    <source>
        <dbReference type="ARBA" id="ARBA00004496"/>
    </source>
</evidence>
<dbReference type="Pfam" id="PF00632">
    <property type="entry name" value="HECT"/>
    <property type="match status" value="1"/>
</dbReference>
<feature type="region of interest" description="Disordered" evidence="17">
    <location>
        <begin position="2286"/>
        <end position="2314"/>
    </location>
</feature>
<feature type="compositionally biased region" description="Low complexity" evidence="17">
    <location>
        <begin position="606"/>
        <end position="625"/>
    </location>
</feature>
<keyword evidence="11 15" id="KW-0833">Ubl conjugation pathway</keyword>
<name>A0A9J6CKT0_POLVA</name>
<keyword evidence="10" id="KW-0863">Zinc-finger</keyword>
<keyword evidence="13" id="KW-0539">Nucleus</keyword>
<dbReference type="SMART" id="SM00517">
    <property type="entry name" value="PolyA"/>
    <property type="match status" value="1"/>
</dbReference>
<evidence type="ECO:0000256" key="13">
    <source>
        <dbReference type="ARBA" id="ARBA00023242"/>
    </source>
</evidence>
<dbReference type="InterPro" id="IPR003126">
    <property type="entry name" value="Znf_UBR"/>
</dbReference>
<dbReference type="GO" id="GO:0090263">
    <property type="term" value="P:positive regulation of canonical Wnt signaling pathway"/>
    <property type="evidence" value="ECO:0007669"/>
    <property type="project" value="TreeGrafter"/>
</dbReference>
<evidence type="ECO:0000256" key="17">
    <source>
        <dbReference type="SAM" id="MobiDB-lite"/>
    </source>
</evidence>
<evidence type="ECO:0000256" key="8">
    <source>
        <dbReference type="ARBA" id="ARBA00022679"/>
    </source>
</evidence>
<feature type="compositionally biased region" description="Polar residues" evidence="17">
    <location>
        <begin position="1860"/>
        <end position="1880"/>
    </location>
</feature>
<evidence type="ECO:0000256" key="10">
    <source>
        <dbReference type="ARBA" id="ARBA00022771"/>
    </source>
</evidence>
<feature type="domain" description="UBR-type" evidence="20">
    <location>
        <begin position="1153"/>
        <end position="1221"/>
    </location>
</feature>
<feature type="compositionally biased region" description="Basic and acidic residues" evidence="17">
    <location>
        <begin position="2170"/>
        <end position="2180"/>
    </location>
</feature>
<dbReference type="FunFam" id="3.30.2160.10:FF:000006">
    <property type="entry name" value="E3 ubiquitin-protein ligase UBR5 isoform X2"/>
    <property type="match status" value="1"/>
</dbReference>
<evidence type="ECO:0000259" key="20">
    <source>
        <dbReference type="PROSITE" id="PS51157"/>
    </source>
</evidence>
<dbReference type="InterPro" id="IPR024725">
    <property type="entry name" value="UBR5_UBA"/>
</dbReference>
<dbReference type="Proteomes" id="UP001107558">
    <property type="component" value="Chromosome 1"/>
</dbReference>
<sequence length="3032" mass="336559">MSSLHFVVSIGGGDQLNDRIREVAEKINKYGTQTFPALHSLKIPVKQVVVGNSYLGVLLADGRAFRVAYSVIAERLDLSKQDSTNKNNGSGGSAGGNGTNNSGAGGSGSSSKNAQASSRQLARSTRARIMRTNGSSVRGQTSRSTGVIIGGTTSGRSLVHTVPATFVPEELISQAQVVLQGKSRNLIIRELQRTNLDVNLAVNNLLSRDDEEGEDTEEGSDNYVPEDLISLLDSGIHPDPSLLLDNDAMFSEDMRTFRNLMLSSRDRMQSSSSQSANQSDSNNLRTSGSSTVSAVVTSGSGSTSGTGASLSFGRIRDRTYFGPRRWFQSNREEVQWEKEQDSRSKMDTTASGFPLWISDDLEFWPDKDGTRFIHIASLYSEFIAVSTKGELHQWRWTDREPYRNSEFPNVHHPKVQTLALTYEKIVHISATTIRCSVVTESGKIATWIDEQLGYAGNKLEHQATSYPEFTLDKITSLHTCSLYTIARTESGELFWWGVLPFSQRKKMWEKYKAKSKKPQKKDKDKDSTLNEIVVGAQVCMKNIPMYQPGAIGFCLSNGIPKVGQLMNAAWDLMNICRFKILPMPQQMSTSSTLSSSISIEKESMTKITTNNSNSNSSGSTSSAGNKETADRMDMPPPPSPASSTCSDTSVSVKRKRIIQKDDSDNKKDEELWNLKDVVFVEDLRSVPIGKVLKVDGQYAAVRFQNSSSKDKFDESSVDAWQECRLLRKDELQLIKSATNSRVPDCIQKIPRRVVLNQQLNDNSQLLALTVDSKGIHTIMKSGQKLHYSLFNLSSGRLEKSSNFPTDLNSFMGKTPQNISLQCAGDQQESILILRDGNKTIYPLAKDCVEAVRDPTWMDLPPLSCIAVTPVTIQSTSSTKTQITLLVMATEQQLLMPKIMRCDVDAVKYFLQQLNGELKSQIQAVVQEFTDGNRNILHACITQCSPTSNKDSDQDLLSTANSNNNPGLECINTITNTIIASRTTSNIRDLMRRSSSTSALAGEVHHLSASNVSVTSADDNSVNLSYWQTEYDGNSGDEDSLSGIHIPKAQQQNQPTEIYISDPTERRVNALLSVQLICENAALQPYLRQLLSAKDATGQTPFMLAVSSRAYQAGIVLFDTILKIANGDPQIRDSMVFPNGSPDQSPLHVLCCNDTCSFTWTGADHINQDIFECQTCGLSGSLCCCTECAKVCHKGHDCKLKQTTPTAYCDCWQKCKCKALVAGNQTKRTELLEKLIKDTDLVMRFNSRGESILLFLIQTVGRQSIEQRQYRSTRVQQRNSGSYLNRKTPSIDADGEMPEHDLEPPRFARKALERLLGDWNAVRSMIQTGVESEFNLNTLANQVFYEDNDSKNLYINSQSGTIMLDKFTHILFFRCNNEPLDALLATLIKELQNDAISGRIEEAQKVARRFVRSVSRVFVIFSIEKSNNPDKQRNSTMQARLMLAFRRVFTSLLKFAIEELVEISDALIAPVRLGVVRPTAPFQLTSSGNNMDSDDLFSVEPLAPASRQNNLSDAIQSRIDSESTDGGFLLRISSASRNELDETNDPDAMVHDDGDISEQDDSQSVIHSRQNINNNNNNNVVDDVADDQMGQDNGGESDNEFNFQEAETESDSDDNQSTQDAGRSVQTGATAGSDTGLSNFVLINEDDTGDSSQQDEDGSEDGDSDEQSTEEFVLDDQLERRTTSSGLQRNNAPPHSLHWAIRSRDTTRTTSLHRLAGASNLVFIDPSAIRRSASANTVAQESPTMATTSSALARAFGIVLRQISELVGMLAWKFSCPSSNNYQSYDLSYQEAVQLQMYVERRLKPTWDWILTVMDATEAQLRFGASLTDSADSAHPLHPHNSNSNTSTSAATSIDAGPPLNQRSNNRTVTIQMLTPNNSGSRVRDRNGTDSSTSRRDFLTYCLSLMRAHNSEHRDSLPVLDVTALRHVAFVLDSIIFYMRASNDLDCDRNDSNAWDDQDDNENEDVDDEFTSSIVMDTDSVDENDMIRPTLGKRHSFFQRSESTLCLGCSAPDPFNTPMAEAIPLAEQPQLLQPNARREDLFGMPKQAITVPASVDQITSSTLELPPIKLGLSAQSKDVQQNSAGNTNTVVISVTPSTSEQSQNDVIIPEEKQQLATVPQSKELSSLLKRPHSPQPGPSKGFLENYEDDDDESIDDEPQNLSMTKMNQIVDESKVEKHLYEDSDDSENENDIIRSPVAKKHRLMETGETIKGFSIGKSMKQADSEQDIDPSIRPPIIVVTRRNVADAIDAATANILSKNKKQTLSECVAPETPINFLPNNFVYEKGSEHEQSASSKSSVIVRVGPSTSSQVDPSLDTMDENQEVSANVTIETTNTPSQNQQIVQELPPRGVYFRSNITSDLLLGRWRLSLILFGRVFQEDVGMEPGSIISELGGFPVKEAKFRRHMEKLRNGQQRDLTLSKIDRARNCLIPQTFKELNTQYNNNNRRLQPPLAFNRVKVTFKDEPGEGSGVARSFYTLIAEALLSRENLPNLESAQVGSNKYNVPFSTMIRQRNPSGSSQSSPSVTIASNFSTNVQSRDLSEPLRRLTSKRTLWRNRDSRKVLLNYDARPFRPASEGGSNDHLSNHQQQLGERIYNKVYQIHPTQAAKITGMLLDLPPTQWIMLVSSDETLRQRANEAMALITFRHRMDRDGSSANSSGSGNNNNPQLPTVSLNITGSASLGSATLNIISTDSSQGNSSINAQQGSSSSSSQQGSKKLNPIVVLEDCQNLTVDDNAPLFYQPGKPNFYSPRQGYPSFERINAFRNVGRLIGLCLLQNELLPIFLQRHVLKYILGRQIRFHDLAFFDPIVYESLRQLVKDSQSKNGAQLLQSLELNFVIDLVPEEGGGSVELVNNGRDIIVNEQNVYDYVRKYAEYRMIKTQEKALEAIRSGVFDVLPETALDSLTAEDLRLLLNGVGDINVSVLSNYTSFNDESNESAEKLQRFKRWLWQIVERMTNLERQDLIYFWTGSPALPASEEGFQPMPTVTIRPADDAHLPTANTCISRLYIPLYSSKAVLRHKLLMAIKTKNFGFV</sequence>
<comment type="caution">
    <text evidence="22">The sequence shown here is derived from an EMBL/GenBank/DDBJ whole genome shotgun (WGS) entry which is preliminary data.</text>
</comment>
<feature type="region of interest" description="Disordered" evidence="17">
    <location>
        <begin position="81"/>
        <end position="149"/>
    </location>
</feature>
<dbReference type="OrthoDB" id="298098at2759"/>
<feature type="domain" description="HECT" evidence="19">
    <location>
        <begin position="2748"/>
        <end position="3032"/>
    </location>
</feature>
<feature type="region of interest" description="Disordered" evidence="17">
    <location>
        <begin position="1275"/>
        <end position="1299"/>
    </location>
</feature>
<dbReference type="FunFam" id="3.30.2410.10:FF:000008">
    <property type="entry name" value="Putative E3 ubiquitin-protein ligase UBR5"/>
    <property type="match status" value="1"/>
</dbReference>
<dbReference type="Gene3D" id="1.10.1900.10">
    <property type="entry name" value="c-terminal domain of poly(a) binding protein"/>
    <property type="match status" value="1"/>
</dbReference>
<feature type="compositionally biased region" description="Polar residues" evidence="17">
    <location>
        <begin position="1682"/>
        <end position="1692"/>
    </location>
</feature>
<dbReference type="Gene3D" id="1.10.8.10">
    <property type="entry name" value="DNA helicase RuvA subunit, C-terminal domain"/>
    <property type="match status" value="1"/>
</dbReference>
<comment type="similarity">
    <text evidence="14">Belongs to the UBR5 family.</text>
</comment>
<dbReference type="PANTHER" id="PTHR46276">
    <property type="entry name" value="E3 UBIQUITIN-PROTEIN LIGASE UBR5"/>
    <property type="match status" value="1"/>
</dbReference>
<comment type="pathway">
    <text evidence="4">Protein modification; protein ubiquitination.</text>
</comment>
<feature type="compositionally biased region" description="Low complexity" evidence="17">
    <location>
        <begin position="2652"/>
        <end position="2664"/>
    </location>
</feature>
<proteinExistence type="inferred from homology"/>
<dbReference type="Gene3D" id="2.130.10.30">
    <property type="entry name" value="Regulator of chromosome condensation 1/beta-lactamase-inhibitor protein II"/>
    <property type="match status" value="1"/>
</dbReference>
<dbReference type="InterPro" id="IPR015940">
    <property type="entry name" value="UBA"/>
</dbReference>
<feature type="compositionally biased region" description="Polar residues" evidence="17">
    <location>
        <begin position="2113"/>
        <end position="2123"/>
    </location>
</feature>
<organism evidence="22 23">
    <name type="scientific">Polypedilum vanderplanki</name>
    <name type="common">Sleeping chironomid midge</name>
    <dbReference type="NCBI Taxonomy" id="319348"/>
    <lineage>
        <taxon>Eukaryota</taxon>
        <taxon>Metazoa</taxon>
        <taxon>Ecdysozoa</taxon>
        <taxon>Arthropoda</taxon>
        <taxon>Hexapoda</taxon>
        <taxon>Insecta</taxon>
        <taxon>Pterygota</taxon>
        <taxon>Neoptera</taxon>
        <taxon>Endopterygota</taxon>
        <taxon>Diptera</taxon>
        <taxon>Nematocera</taxon>
        <taxon>Chironomoidea</taxon>
        <taxon>Chironomidae</taxon>
        <taxon>Chironominae</taxon>
        <taxon>Polypedilum</taxon>
        <taxon>Polypedilum</taxon>
    </lineage>
</organism>
<feature type="compositionally biased region" description="Polar residues" evidence="17">
    <location>
        <begin position="1275"/>
        <end position="1287"/>
    </location>
</feature>
<feature type="compositionally biased region" description="Low complexity" evidence="17">
    <location>
        <begin position="1832"/>
        <end position="1852"/>
    </location>
</feature>
<keyword evidence="9" id="KW-0479">Metal-binding</keyword>
<dbReference type="PROSITE" id="PS51309">
    <property type="entry name" value="PABC"/>
    <property type="match status" value="1"/>
</dbReference>
<dbReference type="FunFam" id="1.10.8.10:FF:000009">
    <property type="entry name" value="Putative E3 ubiquitin-protein ligase UBR5"/>
    <property type="match status" value="1"/>
</dbReference>
<dbReference type="GO" id="GO:0008270">
    <property type="term" value="F:zinc ion binding"/>
    <property type="evidence" value="ECO:0007669"/>
    <property type="project" value="UniProtKB-KW"/>
</dbReference>
<protein>
    <recommendedName>
        <fullName evidence="5">HECT-type E3 ubiquitin transferase</fullName>
        <ecNumber evidence="5">2.3.2.26</ecNumber>
    </recommendedName>
</protein>
<evidence type="ECO:0000256" key="16">
    <source>
        <dbReference type="PROSITE-ProRule" id="PRU00508"/>
    </source>
</evidence>
<evidence type="ECO:0000256" key="15">
    <source>
        <dbReference type="PROSITE-ProRule" id="PRU00104"/>
    </source>
</evidence>
<feature type="region of interest" description="Disordered" evidence="17">
    <location>
        <begin position="1536"/>
        <end position="1696"/>
    </location>
</feature>
<comment type="subcellular location">
    <subcellularLocation>
        <location evidence="3">Cytoplasm</location>
    </subcellularLocation>
    <subcellularLocation>
        <location evidence="2">Nucleus</location>
    </subcellularLocation>
</comment>
<feature type="region of interest" description="Disordered" evidence="17">
    <location>
        <begin position="2648"/>
        <end position="2673"/>
    </location>
</feature>
<dbReference type="InterPro" id="IPR009091">
    <property type="entry name" value="RCC1/BLIP-II"/>
</dbReference>
<dbReference type="PANTHER" id="PTHR46276:SF1">
    <property type="entry name" value="E3 UBIQUITIN-PROTEIN LIGASE UBR5"/>
    <property type="match status" value="1"/>
</dbReference>
<evidence type="ECO:0000256" key="4">
    <source>
        <dbReference type="ARBA" id="ARBA00004906"/>
    </source>
</evidence>